<proteinExistence type="inferred from homology"/>
<evidence type="ECO:0000256" key="2">
    <source>
        <dbReference type="ARBA" id="ARBA00022723"/>
    </source>
</evidence>
<keyword evidence="3" id="KW-0862">Zinc</keyword>
<comment type="caution">
    <text evidence="4">The sequence shown here is derived from an EMBL/GenBank/DDBJ whole genome shotgun (WGS) entry which is preliminary data.</text>
</comment>
<comment type="similarity">
    <text evidence="1">Belongs to the UPF0587 family.</text>
</comment>
<dbReference type="SUPFAM" id="SSF141678">
    <property type="entry name" value="MAL13P1.257-like"/>
    <property type="match status" value="1"/>
</dbReference>
<dbReference type="AlphaFoldDB" id="A0A9Q1QMS9"/>
<dbReference type="EMBL" id="JAKOGI010000070">
    <property type="protein sequence ID" value="KAJ8445830.1"/>
    <property type="molecule type" value="Genomic_DNA"/>
</dbReference>
<organism evidence="4 5">
    <name type="scientific">Carnegiea gigantea</name>
    <dbReference type="NCBI Taxonomy" id="171969"/>
    <lineage>
        <taxon>Eukaryota</taxon>
        <taxon>Viridiplantae</taxon>
        <taxon>Streptophyta</taxon>
        <taxon>Embryophyta</taxon>
        <taxon>Tracheophyta</taxon>
        <taxon>Spermatophyta</taxon>
        <taxon>Magnoliopsida</taxon>
        <taxon>eudicotyledons</taxon>
        <taxon>Gunneridae</taxon>
        <taxon>Pentapetalae</taxon>
        <taxon>Caryophyllales</taxon>
        <taxon>Cactineae</taxon>
        <taxon>Cactaceae</taxon>
        <taxon>Cactoideae</taxon>
        <taxon>Echinocereeae</taxon>
        <taxon>Carnegiea</taxon>
    </lineage>
</organism>
<keyword evidence="5" id="KW-1185">Reference proteome</keyword>
<evidence type="ECO:0000256" key="3">
    <source>
        <dbReference type="ARBA" id="ARBA00022833"/>
    </source>
</evidence>
<sequence>MVHYTLQITAHMENVKTLEPMGGCDDPNSLFYFKLKCDNCLEVTPKEVCISLDELVPIPNSRDHANLFEKCKTCEEEGYIKMVPGEGRPLTGEDSEEERYAPLMCFDCHGWVPLELSFLGPQWRVESVSGTVYENVDLSQGEWAEFDEKGNCPVAIANLRSRFVLEPKAEELKDPYLASSTVDKVAVKSLPVVGS</sequence>
<evidence type="ECO:0000256" key="1">
    <source>
        <dbReference type="ARBA" id="ARBA00007818"/>
    </source>
</evidence>
<dbReference type="GO" id="GO:0008270">
    <property type="term" value="F:zinc ion binding"/>
    <property type="evidence" value="ECO:0007669"/>
    <property type="project" value="TreeGrafter"/>
</dbReference>
<dbReference type="Pfam" id="PF05907">
    <property type="entry name" value="CXXC_Zn-b_euk"/>
    <property type="match status" value="1"/>
</dbReference>
<dbReference type="PANTHER" id="PTHR12857">
    <property type="entry name" value="CXXC MOTIF CONTAINING ZINC BINDING PROTEIN"/>
    <property type="match status" value="1"/>
</dbReference>
<keyword evidence="2" id="KW-0479">Metal-binding</keyword>
<dbReference type="PANTHER" id="PTHR12857:SF0">
    <property type="entry name" value="CXXC MOTIF CONTAINING ZINC BINDING PROTEIN"/>
    <property type="match status" value="1"/>
</dbReference>
<reference evidence="4" key="1">
    <citation type="submission" date="2022-04" db="EMBL/GenBank/DDBJ databases">
        <title>Carnegiea gigantea Genome sequencing and assembly v2.</title>
        <authorList>
            <person name="Copetti D."/>
            <person name="Sanderson M.J."/>
            <person name="Burquez A."/>
            <person name="Wojciechowski M.F."/>
        </authorList>
    </citation>
    <scope>NUCLEOTIDE SEQUENCE</scope>
    <source>
        <strain evidence="4">SGP5-SGP5p</strain>
        <tissue evidence="4">Aerial part</tissue>
    </source>
</reference>
<evidence type="ECO:0000313" key="5">
    <source>
        <dbReference type="Proteomes" id="UP001153076"/>
    </source>
</evidence>
<dbReference type="InterPro" id="IPR008584">
    <property type="entry name" value="CXXC_Zn-binding_euk"/>
</dbReference>
<name>A0A9Q1QMS9_9CARY</name>
<dbReference type="Proteomes" id="UP001153076">
    <property type="component" value="Unassembled WGS sequence"/>
</dbReference>
<protein>
    <submittedName>
        <fullName evidence="4">Uncharacterized protein</fullName>
    </submittedName>
</protein>
<dbReference type="OrthoDB" id="10248838at2759"/>
<gene>
    <name evidence="4" type="ORF">Cgig2_027911</name>
</gene>
<evidence type="ECO:0000313" key="4">
    <source>
        <dbReference type="EMBL" id="KAJ8445830.1"/>
    </source>
</evidence>
<accession>A0A9Q1QMS9</accession>